<dbReference type="InterPro" id="IPR014777">
    <property type="entry name" value="4pyrrole_Mease_sub1"/>
</dbReference>
<dbReference type="GO" id="GO:0032259">
    <property type="term" value="P:methylation"/>
    <property type="evidence" value="ECO:0007669"/>
    <property type="project" value="UniProtKB-KW"/>
</dbReference>
<dbReference type="GO" id="GO:0046076">
    <property type="term" value="P:dTTP catabolic process"/>
    <property type="evidence" value="ECO:0007669"/>
    <property type="project" value="TreeGrafter"/>
</dbReference>
<dbReference type="GO" id="GO:0008168">
    <property type="term" value="F:methyltransferase activity"/>
    <property type="evidence" value="ECO:0007669"/>
    <property type="project" value="UniProtKB-KW"/>
</dbReference>
<dbReference type="SUPFAM" id="SSF101386">
    <property type="entry name" value="all-alpha NTP pyrophosphatases"/>
    <property type="match status" value="1"/>
</dbReference>
<feature type="domain" description="Tetrapyrrole methylase" evidence="1">
    <location>
        <begin position="7"/>
        <end position="205"/>
    </location>
</feature>
<dbReference type="GO" id="GO:0046052">
    <property type="term" value="P:UTP catabolic process"/>
    <property type="evidence" value="ECO:0007669"/>
    <property type="project" value="TreeGrafter"/>
</dbReference>
<dbReference type="GO" id="GO:0006203">
    <property type="term" value="P:dGTP catabolic process"/>
    <property type="evidence" value="ECO:0007669"/>
    <property type="project" value="TreeGrafter"/>
</dbReference>
<dbReference type="InterPro" id="IPR024180">
    <property type="entry name" value="Tetrapyrrole_Mease/MazG_pred"/>
</dbReference>
<sequence length="441" mass="50227">MKHTIEVVGLGGGDINQLSLGIYRKLKEQANPVFVRTKDHPVVQTLQEEGVTFHSYDEIYEQYPDFQTVYEEIANSLFREAEEGSIIYAVPGHPMLAEKTVQLLLAQQEVDVKIIGGQSFLDDLFSVLQIDPIDGFQFVDATSFRRDELEYRQHLIFCQVYDQMVASEVKLELLEDLPPEYPVTIVDAVGSSNESIKTVALEELDRSVAFSNLMSVYVPPAISLELNHKFYRLHDVIRTLRGPNGCPWDQKQTHTSLRRYVIEEAYELIDAINKEDDENLIEELGDVLLQVMLHSQIGEGEGYFTIDDVIRSVTEKMIRRHPHVFGDEVLETEEELRDSWAAIKQEEKKEQGRTHTEEEAMVPQLMKAAKLGKAKKITVSDIDQLLAKLDGKEEQSEQYETAIGEILFAIASYAGYHKINPEIALHQVIDKKQSTDKGSER</sequence>
<gene>
    <name evidence="3" type="ORF">SAMN05421503_3527</name>
</gene>
<dbReference type="GO" id="GO:0046047">
    <property type="term" value="P:TTP catabolic process"/>
    <property type="evidence" value="ECO:0007669"/>
    <property type="project" value="TreeGrafter"/>
</dbReference>
<dbReference type="Pfam" id="PF03819">
    <property type="entry name" value="MazG"/>
    <property type="match status" value="1"/>
</dbReference>
<dbReference type="OrthoDB" id="9808939at2"/>
<dbReference type="NCBIfam" id="TIGR00444">
    <property type="entry name" value="mazG"/>
    <property type="match status" value="1"/>
</dbReference>
<proteinExistence type="predicted"/>
<dbReference type="Gene3D" id="3.40.1010.10">
    <property type="entry name" value="Cobalt-precorrin-4 Transmethylase, Domain 1"/>
    <property type="match status" value="1"/>
</dbReference>
<dbReference type="CDD" id="cd11723">
    <property type="entry name" value="YabN_N_like"/>
    <property type="match status" value="1"/>
</dbReference>
<reference evidence="4" key="1">
    <citation type="submission" date="2017-09" db="EMBL/GenBank/DDBJ databases">
        <authorList>
            <person name="Varghese N."/>
            <person name="Submissions S."/>
        </authorList>
    </citation>
    <scope>NUCLEOTIDE SEQUENCE [LARGE SCALE GENOMIC DNA]</scope>
    <source>
        <strain evidence="4">CGMCC 1.8913</strain>
    </source>
</reference>
<dbReference type="PANTHER" id="PTHR30522:SF0">
    <property type="entry name" value="NUCLEOSIDE TRIPHOSPHATE PYROPHOSPHOHYDROLASE"/>
    <property type="match status" value="1"/>
</dbReference>
<feature type="domain" description="NTP pyrophosphohydrolase MazG-like" evidence="2">
    <location>
        <begin position="252"/>
        <end position="325"/>
    </location>
</feature>
<evidence type="ECO:0000313" key="3">
    <source>
        <dbReference type="EMBL" id="SNZ18205.1"/>
    </source>
</evidence>
<protein>
    <submittedName>
        <fullName evidence="3">Tetrapyrrole methylase family protein / MazG family protein</fullName>
    </submittedName>
</protein>
<dbReference type="GO" id="GO:0046061">
    <property type="term" value="P:dATP catabolic process"/>
    <property type="evidence" value="ECO:0007669"/>
    <property type="project" value="TreeGrafter"/>
</dbReference>
<dbReference type="InterPro" id="IPR011551">
    <property type="entry name" value="NTP_PyrPHydrolase_MazG"/>
</dbReference>
<dbReference type="CDD" id="cd11528">
    <property type="entry name" value="NTP-PPase_MazG_Nterm"/>
    <property type="match status" value="1"/>
</dbReference>
<dbReference type="Pfam" id="PF00590">
    <property type="entry name" value="TP_methylase"/>
    <property type="match status" value="1"/>
</dbReference>
<dbReference type="RefSeq" id="WP_097043658.1">
    <property type="nucleotide sequence ID" value="NZ_OBEK01000009.1"/>
</dbReference>
<dbReference type="InterPro" id="IPR048015">
    <property type="entry name" value="NTP-PPase_MazG-like_N"/>
</dbReference>
<dbReference type="GO" id="GO:0006950">
    <property type="term" value="P:response to stress"/>
    <property type="evidence" value="ECO:0007669"/>
    <property type="project" value="UniProtKB-ARBA"/>
</dbReference>
<dbReference type="PANTHER" id="PTHR30522">
    <property type="entry name" value="NUCLEOSIDE TRIPHOSPHATE PYROPHOSPHOHYDROLASE"/>
    <property type="match status" value="1"/>
</dbReference>
<evidence type="ECO:0000259" key="2">
    <source>
        <dbReference type="Pfam" id="PF03819"/>
    </source>
</evidence>
<dbReference type="GO" id="GO:0047429">
    <property type="term" value="F:nucleoside triphosphate diphosphatase activity"/>
    <property type="evidence" value="ECO:0007669"/>
    <property type="project" value="TreeGrafter"/>
</dbReference>
<evidence type="ECO:0000313" key="4">
    <source>
        <dbReference type="Proteomes" id="UP000219356"/>
    </source>
</evidence>
<dbReference type="InterPro" id="IPR000878">
    <property type="entry name" value="4pyrrol_Mease"/>
</dbReference>
<keyword evidence="3" id="KW-0489">Methyltransferase</keyword>
<dbReference type="FunFam" id="1.10.287.1080:FF:000001">
    <property type="entry name" value="Nucleoside triphosphate pyrophosphohydrolase"/>
    <property type="match status" value="1"/>
</dbReference>
<dbReference type="PIRSF" id="PIRSF002845">
    <property type="entry name" value="Ttrprl_mtas_MazG"/>
    <property type="match status" value="1"/>
</dbReference>
<accession>A0A285P8Y7</accession>
<dbReference type="InterPro" id="IPR035996">
    <property type="entry name" value="4pyrrol_Methylase_sf"/>
</dbReference>
<dbReference type="Proteomes" id="UP000219356">
    <property type="component" value="Unassembled WGS sequence"/>
</dbReference>
<dbReference type="InterPro" id="IPR035013">
    <property type="entry name" value="YabN_N"/>
</dbReference>
<dbReference type="GO" id="GO:0046081">
    <property type="term" value="P:dUTP catabolic process"/>
    <property type="evidence" value="ECO:0007669"/>
    <property type="project" value="TreeGrafter"/>
</dbReference>
<dbReference type="EMBL" id="OBEK01000009">
    <property type="protein sequence ID" value="SNZ18205.1"/>
    <property type="molecule type" value="Genomic_DNA"/>
</dbReference>
<dbReference type="SUPFAM" id="SSF53790">
    <property type="entry name" value="Tetrapyrrole methylase"/>
    <property type="match status" value="1"/>
</dbReference>
<keyword evidence="3" id="KW-0808">Transferase</keyword>
<name>A0A285P8Y7_9BACI</name>
<evidence type="ECO:0000259" key="1">
    <source>
        <dbReference type="Pfam" id="PF00590"/>
    </source>
</evidence>
<dbReference type="AlphaFoldDB" id="A0A285P8Y7"/>
<dbReference type="InterPro" id="IPR004518">
    <property type="entry name" value="MazG-like_dom"/>
</dbReference>
<dbReference type="Gene3D" id="1.10.287.1080">
    <property type="entry name" value="MazG-like"/>
    <property type="match status" value="1"/>
</dbReference>
<organism evidence="3 4">
    <name type="scientific">Terribacillus aidingensis</name>
    <dbReference type="NCBI Taxonomy" id="586416"/>
    <lineage>
        <taxon>Bacteria</taxon>
        <taxon>Bacillati</taxon>
        <taxon>Bacillota</taxon>
        <taxon>Bacilli</taxon>
        <taxon>Bacillales</taxon>
        <taxon>Bacillaceae</taxon>
        <taxon>Terribacillus</taxon>
    </lineage>
</organism>
<keyword evidence="4" id="KW-1185">Reference proteome</keyword>